<feature type="compositionally biased region" description="Pro residues" evidence="1">
    <location>
        <begin position="282"/>
        <end position="298"/>
    </location>
</feature>
<dbReference type="Pfam" id="PF00595">
    <property type="entry name" value="PDZ"/>
    <property type="match status" value="1"/>
</dbReference>
<dbReference type="InterPro" id="IPR036034">
    <property type="entry name" value="PDZ_sf"/>
</dbReference>
<gene>
    <name evidence="3" type="ORF">MEUPH1_LOCUS16236</name>
</gene>
<protein>
    <recommendedName>
        <fullName evidence="2">PDZ domain-containing protein</fullName>
    </recommendedName>
</protein>
<feature type="domain" description="PDZ" evidence="2">
    <location>
        <begin position="52"/>
        <end position="139"/>
    </location>
</feature>
<feature type="region of interest" description="Disordered" evidence="1">
    <location>
        <begin position="262"/>
        <end position="302"/>
    </location>
</feature>
<dbReference type="PANTHER" id="PTHR11324:SF16">
    <property type="entry name" value="PDZ DOMAIN-CONTAINING PROTEIN 2"/>
    <property type="match status" value="1"/>
</dbReference>
<dbReference type="SUPFAM" id="SSF50156">
    <property type="entry name" value="PDZ domain-like"/>
    <property type="match status" value="1"/>
</dbReference>
<feature type="compositionally biased region" description="Basic and acidic residues" evidence="1">
    <location>
        <begin position="262"/>
        <end position="276"/>
    </location>
</feature>
<dbReference type="InterPro" id="IPR001478">
    <property type="entry name" value="PDZ"/>
</dbReference>
<feature type="compositionally biased region" description="Basic and acidic residues" evidence="1">
    <location>
        <begin position="358"/>
        <end position="370"/>
    </location>
</feature>
<evidence type="ECO:0000259" key="2">
    <source>
        <dbReference type="PROSITE" id="PS50106"/>
    </source>
</evidence>
<feature type="region of interest" description="Disordered" evidence="1">
    <location>
        <begin position="344"/>
        <end position="370"/>
    </location>
</feature>
<evidence type="ECO:0000256" key="1">
    <source>
        <dbReference type="SAM" id="MobiDB-lite"/>
    </source>
</evidence>
<sequence>MSTVAAKDFVTVVSVDGGGRGGVQPAEDSFVTVLSIGEDAAADGSPYTAAEEVLVYRLPGERLGFGLRFDGVDTCNRLFVQSCADGSPASRTQSWGPLAAGDEIVQINGRPVNRLSRDDCVRCLKESGLVVKLHMVDGRLAIKAPPPVPPRKQKKPEPPPPIASSTLYTDAVERLFVYHGESESDDTNSSVSTVVSKCPAESSVGEDCAGVDGMISGGSDKNCVLDRVLEPFMQLEREFSSSAAIGDDVGLYEKLVAVAEEDRLPPKPLPRKEVRPPKKKPPPPPPPLPSSPPPPAYRLPPRLVDFVHKDEQPQTVVDAATAAGDDDYANENDDDDVFAIATSGIHQPSSDDEITMADQHDPKKGKDTIF</sequence>
<dbReference type="Gene3D" id="2.30.42.10">
    <property type="match status" value="1"/>
</dbReference>
<evidence type="ECO:0000313" key="4">
    <source>
        <dbReference type="Proteomes" id="UP001160148"/>
    </source>
</evidence>
<dbReference type="SMART" id="SM00228">
    <property type="entry name" value="PDZ"/>
    <property type="match status" value="1"/>
</dbReference>
<organism evidence="3 4">
    <name type="scientific">Macrosiphum euphorbiae</name>
    <name type="common">potato aphid</name>
    <dbReference type="NCBI Taxonomy" id="13131"/>
    <lineage>
        <taxon>Eukaryota</taxon>
        <taxon>Metazoa</taxon>
        <taxon>Ecdysozoa</taxon>
        <taxon>Arthropoda</taxon>
        <taxon>Hexapoda</taxon>
        <taxon>Insecta</taxon>
        <taxon>Pterygota</taxon>
        <taxon>Neoptera</taxon>
        <taxon>Paraneoptera</taxon>
        <taxon>Hemiptera</taxon>
        <taxon>Sternorrhyncha</taxon>
        <taxon>Aphidomorpha</taxon>
        <taxon>Aphidoidea</taxon>
        <taxon>Aphididae</taxon>
        <taxon>Macrosiphini</taxon>
        <taxon>Macrosiphum</taxon>
    </lineage>
</organism>
<dbReference type="CDD" id="cd00136">
    <property type="entry name" value="PDZ_canonical"/>
    <property type="match status" value="1"/>
</dbReference>
<keyword evidence="4" id="KW-1185">Reference proteome</keyword>
<comment type="caution">
    <text evidence="3">The sequence shown here is derived from an EMBL/GenBank/DDBJ whole genome shotgun (WGS) entry which is preliminary data.</text>
</comment>
<evidence type="ECO:0000313" key="3">
    <source>
        <dbReference type="EMBL" id="CAI6361007.1"/>
    </source>
</evidence>
<reference evidence="3 4" key="1">
    <citation type="submission" date="2023-01" db="EMBL/GenBank/DDBJ databases">
        <authorList>
            <person name="Whitehead M."/>
        </authorList>
    </citation>
    <scope>NUCLEOTIDE SEQUENCE [LARGE SCALE GENOMIC DNA]</scope>
</reference>
<dbReference type="Proteomes" id="UP001160148">
    <property type="component" value="Unassembled WGS sequence"/>
</dbReference>
<accession>A0AAV0WZK0</accession>
<dbReference type="PANTHER" id="PTHR11324">
    <property type="entry name" value="IL16-RELATED"/>
    <property type="match status" value="1"/>
</dbReference>
<dbReference type="PROSITE" id="PS50106">
    <property type="entry name" value="PDZ"/>
    <property type="match status" value="1"/>
</dbReference>
<feature type="region of interest" description="Disordered" evidence="1">
    <location>
        <begin position="142"/>
        <end position="165"/>
    </location>
</feature>
<proteinExistence type="predicted"/>
<dbReference type="AlphaFoldDB" id="A0AAV0WZK0"/>
<name>A0AAV0WZK0_9HEMI</name>
<dbReference type="EMBL" id="CARXXK010000003">
    <property type="protein sequence ID" value="CAI6361007.1"/>
    <property type="molecule type" value="Genomic_DNA"/>
</dbReference>